<reference evidence="2" key="2">
    <citation type="submission" date="2021-03" db="UniProtKB">
        <authorList>
            <consortium name="EnsemblPlants"/>
        </authorList>
    </citation>
    <scope>IDENTIFICATION</scope>
</reference>
<dbReference type="EnsemblPlants" id="evm.model.09.719">
    <property type="protein sequence ID" value="cds.evm.model.09.719"/>
    <property type="gene ID" value="evm.TU.09.719"/>
</dbReference>
<dbReference type="EMBL" id="UZAU01000732">
    <property type="status" value="NOT_ANNOTATED_CDS"/>
    <property type="molecule type" value="Genomic_DNA"/>
</dbReference>
<sequence length="153" mass="17342">MGEDFELPACGVEDGVDGEGSETDSVDNAPLDEPFSYEDLVSRVKKFELTTFERLSLIHIATLKPMSMQRPHLPFTNLVIIPTGGFDSYYLLRPARLVLARDHVEIDEVLSSLAVYDCDWRLLCTTTNLREHKLILADAKLQREAIYKEPSKK</sequence>
<reference evidence="2" key="1">
    <citation type="submission" date="2018-11" db="EMBL/GenBank/DDBJ databases">
        <authorList>
            <person name="Grassa J C."/>
        </authorList>
    </citation>
    <scope>NUCLEOTIDE SEQUENCE [LARGE SCALE GENOMIC DNA]</scope>
</reference>
<dbReference type="AlphaFoldDB" id="A0A803QH55"/>
<organism evidence="2 3">
    <name type="scientific">Cannabis sativa</name>
    <name type="common">Hemp</name>
    <name type="synonym">Marijuana</name>
    <dbReference type="NCBI Taxonomy" id="3483"/>
    <lineage>
        <taxon>Eukaryota</taxon>
        <taxon>Viridiplantae</taxon>
        <taxon>Streptophyta</taxon>
        <taxon>Embryophyta</taxon>
        <taxon>Tracheophyta</taxon>
        <taxon>Spermatophyta</taxon>
        <taxon>Magnoliopsida</taxon>
        <taxon>eudicotyledons</taxon>
        <taxon>Gunneridae</taxon>
        <taxon>Pentapetalae</taxon>
        <taxon>rosids</taxon>
        <taxon>fabids</taxon>
        <taxon>Rosales</taxon>
        <taxon>Cannabaceae</taxon>
        <taxon>Cannabis</taxon>
    </lineage>
</organism>
<dbReference type="Gramene" id="evm.model.09.719">
    <property type="protein sequence ID" value="cds.evm.model.09.719"/>
    <property type="gene ID" value="evm.TU.09.719"/>
</dbReference>
<proteinExistence type="predicted"/>
<evidence type="ECO:0000313" key="3">
    <source>
        <dbReference type="Proteomes" id="UP000596661"/>
    </source>
</evidence>
<protein>
    <submittedName>
        <fullName evidence="2">Uncharacterized protein</fullName>
    </submittedName>
</protein>
<evidence type="ECO:0000256" key="1">
    <source>
        <dbReference type="SAM" id="MobiDB-lite"/>
    </source>
</evidence>
<accession>A0A803QH55</accession>
<name>A0A803QH55_CANSA</name>
<feature type="region of interest" description="Disordered" evidence="1">
    <location>
        <begin position="1"/>
        <end position="31"/>
    </location>
</feature>
<evidence type="ECO:0000313" key="2">
    <source>
        <dbReference type="EnsemblPlants" id="cds.evm.model.09.719"/>
    </source>
</evidence>
<dbReference type="Proteomes" id="UP000596661">
    <property type="component" value="Chromosome 9"/>
</dbReference>
<keyword evidence="3" id="KW-1185">Reference proteome</keyword>
<feature type="compositionally biased region" description="Acidic residues" evidence="1">
    <location>
        <begin position="14"/>
        <end position="25"/>
    </location>
</feature>